<comment type="caution">
    <text evidence="2">The sequence shown here is derived from an EMBL/GenBank/DDBJ whole genome shotgun (WGS) entry which is preliminary data.</text>
</comment>
<reference evidence="2" key="2">
    <citation type="submission" date="2023-07" db="EMBL/GenBank/DDBJ databases">
        <authorList>
            <consortium name="Lawrence Berkeley National Laboratory"/>
            <person name="Haridas S."/>
            <person name="Hensen N."/>
            <person name="Bonometti L."/>
            <person name="Westerberg I."/>
            <person name="Brannstrom I.O."/>
            <person name="Guillou S."/>
            <person name="Cros-Aarteil S."/>
            <person name="Calhoun S."/>
            <person name="Kuo A."/>
            <person name="Mondo S."/>
            <person name="Pangilinan J."/>
            <person name="Riley R."/>
            <person name="LaButti K."/>
            <person name="Andreopoulos B."/>
            <person name="Lipzen A."/>
            <person name="Chen C."/>
            <person name="Yanf M."/>
            <person name="Daum C."/>
            <person name="Ng V."/>
            <person name="Clum A."/>
            <person name="Steindorff A."/>
            <person name="Ohm R."/>
            <person name="Martin F."/>
            <person name="Silar P."/>
            <person name="Natvig D."/>
            <person name="Lalanne C."/>
            <person name="Gautier V."/>
            <person name="Ament-velasquez S.L."/>
            <person name="Kruys A."/>
            <person name="Hutchinson M.I."/>
            <person name="Powell A.J."/>
            <person name="Barry K."/>
            <person name="Miller A.N."/>
            <person name="Grigoriev I.V."/>
            <person name="Debuchy R."/>
            <person name="Gladieux P."/>
            <person name="Thoren M.H."/>
            <person name="Johannesson H."/>
        </authorList>
    </citation>
    <scope>NUCLEOTIDE SEQUENCE</scope>
    <source>
        <strain evidence="2">FGSC 1904</strain>
    </source>
</reference>
<feature type="region of interest" description="Disordered" evidence="1">
    <location>
        <begin position="81"/>
        <end position="157"/>
    </location>
</feature>
<keyword evidence="3" id="KW-1185">Reference proteome</keyword>
<evidence type="ECO:0000313" key="2">
    <source>
        <dbReference type="EMBL" id="KAK3400561.1"/>
    </source>
</evidence>
<feature type="compositionally biased region" description="Basic and acidic residues" evidence="1">
    <location>
        <begin position="135"/>
        <end position="157"/>
    </location>
</feature>
<evidence type="ECO:0000313" key="3">
    <source>
        <dbReference type="Proteomes" id="UP001281003"/>
    </source>
</evidence>
<protein>
    <submittedName>
        <fullName evidence="2">Uncharacterized protein</fullName>
    </submittedName>
</protein>
<proteinExistence type="predicted"/>
<dbReference type="Proteomes" id="UP001281003">
    <property type="component" value="Unassembled WGS sequence"/>
</dbReference>
<name>A0AAE0PIA4_SORBR</name>
<accession>A0AAE0PIA4</accession>
<feature type="region of interest" description="Disordered" evidence="1">
    <location>
        <begin position="181"/>
        <end position="222"/>
    </location>
</feature>
<sequence length="222" mass="24901">MVTTVVPSYIVDPFRSMFDWAASVFPSQDSEKETGERTSPSISISKISSLSISFSRNLKSSRMFLTTESQDPIARIDTQLRSSHDINHQQKGHRVPSSSDKPRPSPPPAMLDRGRASMTSFDKRYGNRNILQSQKGRESEGSPPCEKTRTRFPHDSNDKGTGPWVWVWLSMNLAELLVQHQKPNERRTGSQMSDLRQGGMKPVPSSARRTAGERDGISKLID</sequence>
<feature type="compositionally biased region" description="Basic and acidic residues" evidence="1">
    <location>
        <begin position="210"/>
        <end position="222"/>
    </location>
</feature>
<dbReference type="EMBL" id="JAUTDP010000003">
    <property type="protein sequence ID" value="KAK3400561.1"/>
    <property type="molecule type" value="Genomic_DNA"/>
</dbReference>
<reference evidence="2" key="1">
    <citation type="journal article" date="2023" name="Mol. Phylogenet. Evol.">
        <title>Genome-scale phylogeny and comparative genomics of the fungal order Sordariales.</title>
        <authorList>
            <person name="Hensen N."/>
            <person name="Bonometti L."/>
            <person name="Westerberg I."/>
            <person name="Brannstrom I.O."/>
            <person name="Guillou S."/>
            <person name="Cros-Aarteil S."/>
            <person name="Calhoun S."/>
            <person name="Haridas S."/>
            <person name="Kuo A."/>
            <person name="Mondo S."/>
            <person name="Pangilinan J."/>
            <person name="Riley R."/>
            <person name="LaButti K."/>
            <person name="Andreopoulos B."/>
            <person name="Lipzen A."/>
            <person name="Chen C."/>
            <person name="Yan M."/>
            <person name="Daum C."/>
            <person name="Ng V."/>
            <person name="Clum A."/>
            <person name="Steindorff A."/>
            <person name="Ohm R.A."/>
            <person name="Martin F."/>
            <person name="Silar P."/>
            <person name="Natvig D.O."/>
            <person name="Lalanne C."/>
            <person name="Gautier V."/>
            <person name="Ament-Velasquez S.L."/>
            <person name="Kruys A."/>
            <person name="Hutchinson M.I."/>
            <person name="Powell A.J."/>
            <person name="Barry K."/>
            <person name="Miller A.N."/>
            <person name="Grigoriev I.V."/>
            <person name="Debuchy R."/>
            <person name="Gladieux P."/>
            <person name="Hiltunen Thoren M."/>
            <person name="Johannesson H."/>
        </authorList>
    </citation>
    <scope>NUCLEOTIDE SEQUENCE</scope>
    <source>
        <strain evidence="2">FGSC 1904</strain>
    </source>
</reference>
<organism evidence="2 3">
    <name type="scientific">Sordaria brevicollis</name>
    <dbReference type="NCBI Taxonomy" id="83679"/>
    <lineage>
        <taxon>Eukaryota</taxon>
        <taxon>Fungi</taxon>
        <taxon>Dikarya</taxon>
        <taxon>Ascomycota</taxon>
        <taxon>Pezizomycotina</taxon>
        <taxon>Sordariomycetes</taxon>
        <taxon>Sordariomycetidae</taxon>
        <taxon>Sordariales</taxon>
        <taxon>Sordariaceae</taxon>
        <taxon>Sordaria</taxon>
    </lineage>
</organism>
<evidence type="ECO:0000256" key="1">
    <source>
        <dbReference type="SAM" id="MobiDB-lite"/>
    </source>
</evidence>
<gene>
    <name evidence="2" type="ORF">B0T20DRAFT_148469</name>
</gene>
<dbReference type="AlphaFoldDB" id="A0AAE0PIA4"/>